<dbReference type="Pfam" id="PF00145">
    <property type="entry name" value="DNA_methylase"/>
    <property type="match status" value="1"/>
</dbReference>
<evidence type="ECO:0000256" key="2">
    <source>
        <dbReference type="ARBA" id="ARBA00022679"/>
    </source>
</evidence>
<dbReference type="RefSeq" id="YP_009004424.1">
    <property type="nucleotide sequence ID" value="NC_023552.1"/>
</dbReference>
<keyword evidence="4" id="KW-1185">Reference proteome</keyword>
<organism evidence="3 4">
    <name type="scientific">Mycobacterium phage Donovan</name>
    <dbReference type="NCBI Taxonomy" id="1429793"/>
    <lineage>
        <taxon>Viruses</taxon>
        <taxon>Duplodnaviria</taxon>
        <taxon>Heunggongvirae</taxon>
        <taxon>Uroviricota</taxon>
        <taxon>Caudoviricetes</taxon>
        <taxon>Pclasvirinae</taxon>
        <taxon>Fishburnevirus</taxon>
        <taxon>Fishburnevirus donovan</taxon>
    </lineage>
</organism>
<dbReference type="InterPro" id="IPR001525">
    <property type="entry name" value="C5_MeTfrase"/>
</dbReference>
<dbReference type="GO" id="GO:0008168">
    <property type="term" value="F:methyltransferase activity"/>
    <property type="evidence" value="ECO:0007669"/>
    <property type="project" value="UniProtKB-KW"/>
</dbReference>
<keyword evidence="2" id="KW-0808">Transferase</keyword>
<sequence length="133" mass="14174">MLTLTDLFCGAGGSSTGAIEIPGVEVRVASNHWDLAVETHNTNHPDADHVCADLSQIALDALKAARIAVVELPEAEEPDEDGQVYLGGGVVRVDTTAPHSQFPRIYIDHTPYDPETVRRDAAAMLAAADEAEK</sequence>
<gene>
    <name evidence="3" type="primary">53</name>
    <name evidence="3" type="ORF">PBI_DONOVAN_53</name>
</gene>
<protein>
    <submittedName>
        <fullName evidence="3">Uncharacterized protein</fullName>
    </submittedName>
</protein>
<reference evidence="3 4" key="1">
    <citation type="submission" date="2013-11" db="EMBL/GenBank/DDBJ databases">
        <authorList>
            <person name="Awa H."/>
            <person name="Bernal J.T."/>
            <person name="Coelho R.E."/>
            <person name="Culpepper S.C."/>
            <person name="Devaraju V.S."/>
            <person name="Higgins R.T."/>
            <person name="Husein A.J."/>
            <person name="Johnston E.M."/>
            <person name="Jung J.A."/>
            <person name="Kanani-Hendijani T.A."/>
            <person name="Knapp R.E."/>
            <person name="Lepiocha N."/>
            <person name="McCarter A.J."/>
            <person name="Merlau P.R."/>
            <person name="Monfared M.S."/>
            <person name="Olney H.P."/>
            <person name="Pineda M.R."/>
            <person name="Pizzini S.E."/>
            <person name="Roberson D.J."/>
            <person name="Rodriguez J."/>
            <person name="Simpson N.A."/>
            <person name="Stevens S.C."/>
            <person name="Stroub-Tahmassi C.A."/>
            <person name="Syed N."/>
            <person name="Torres S.E."/>
            <person name="Townsend C.W."/>
            <person name="White X.E."/>
            <person name="Willette C.E."/>
            <person name="Deming K.E."/>
            <person name="Simon S.E."/>
            <person name="Benjamin R.C."/>
            <person name="Hughes L.E."/>
            <person name="Bradley K.W."/>
            <person name="Clarke D.Q."/>
            <person name="Lewis M.F."/>
            <person name="Barker L.P."/>
            <person name="Bailey C."/>
            <person name="Asai D.J."/>
            <person name="Garber M.L."/>
            <person name="Bowman C.A."/>
            <person name="Russell D.A."/>
            <person name="Pope W.H."/>
            <person name="Jacobs-Sera D."/>
            <person name="Hendrix R.W."/>
            <person name="Hatfull G.F."/>
        </authorList>
    </citation>
    <scope>NUCLEOTIDE SEQUENCE [LARGE SCALE GENOMIC DNA]</scope>
</reference>
<dbReference type="KEGG" id="vg:18505736"/>
<name>W0LMU3_9CAUD</name>
<accession>W0LMU3</accession>
<dbReference type="EMBL" id="KF841477">
    <property type="protein sequence ID" value="AHG23757.1"/>
    <property type="molecule type" value="Genomic_DNA"/>
</dbReference>
<evidence type="ECO:0000313" key="3">
    <source>
        <dbReference type="EMBL" id="AHG23757.1"/>
    </source>
</evidence>
<dbReference type="GeneID" id="18505736"/>
<keyword evidence="1" id="KW-0489">Methyltransferase</keyword>
<dbReference type="GO" id="GO:0032259">
    <property type="term" value="P:methylation"/>
    <property type="evidence" value="ECO:0007669"/>
    <property type="project" value="UniProtKB-KW"/>
</dbReference>
<proteinExistence type="predicted"/>
<evidence type="ECO:0000313" key="4">
    <source>
        <dbReference type="Proteomes" id="UP000019130"/>
    </source>
</evidence>
<dbReference type="Proteomes" id="UP000019130">
    <property type="component" value="Segment"/>
</dbReference>
<dbReference type="Gene3D" id="3.40.50.150">
    <property type="entry name" value="Vaccinia Virus protein VP39"/>
    <property type="match status" value="1"/>
</dbReference>
<dbReference type="InterPro" id="IPR029063">
    <property type="entry name" value="SAM-dependent_MTases_sf"/>
</dbReference>
<dbReference type="REBASE" id="77377">
    <property type="entry name" value="M.MphDonORF53P"/>
</dbReference>
<dbReference type="SUPFAM" id="SSF53335">
    <property type="entry name" value="S-adenosyl-L-methionine-dependent methyltransferases"/>
    <property type="match status" value="1"/>
</dbReference>
<evidence type="ECO:0000256" key="1">
    <source>
        <dbReference type="ARBA" id="ARBA00022603"/>
    </source>
</evidence>